<dbReference type="AlphaFoldDB" id="A0A1Y1UBZ4"/>
<evidence type="ECO:0000313" key="3">
    <source>
        <dbReference type="Proteomes" id="UP000193218"/>
    </source>
</evidence>
<dbReference type="InParanoid" id="A0A1Y1UBZ4"/>
<accession>A0A1Y1UBZ4</accession>
<comment type="caution">
    <text evidence="2">The sequence shown here is derived from an EMBL/GenBank/DDBJ whole genome shotgun (WGS) entry which is preliminary data.</text>
</comment>
<protein>
    <submittedName>
        <fullName evidence="2">Uncharacterized protein</fullName>
    </submittedName>
</protein>
<keyword evidence="3" id="KW-1185">Reference proteome</keyword>
<dbReference type="OrthoDB" id="2562154at2759"/>
<name>A0A1Y1UBZ4_9TREE</name>
<gene>
    <name evidence="2" type="ORF">BD324DRAFT_652764</name>
</gene>
<proteinExistence type="predicted"/>
<dbReference type="GeneID" id="33560358"/>
<organism evidence="2 3">
    <name type="scientific">Kockovaella imperatae</name>
    <dbReference type="NCBI Taxonomy" id="4999"/>
    <lineage>
        <taxon>Eukaryota</taxon>
        <taxon>Fungi</taxon>
        <taxon>Dikarya</taxon>
        <taxon>Basidiomycota</taxon>
        <taxon>Agaricomycotina</taxon>
        <taxon>Tremellomycetes</taxon>
        <taxon>Tremellales</taxon>
        <taxon>Cuniculitremaceae</taxon>
        <taxon>Kockovaella</taxon>
    </lineage>
</organism>
<evidence type="ECO:0000256" key="1">
    <source>
        <dbReference type="SAM" id="MobiDB-lite"/>
    </source>
</evidence>
<reference evidence="2 3" key="1">
    <citation type="submission" date="2017-03" db="EMBL/GenBank/DDBJ databases">
        <title>Widespread Adenine N6-methylation of Active Genes in Fungi.</title>
        <authorList>
            <consortium name="DOE Joint Genome Institute"/>
            <person name="Mondo S.J."/>
            <person name="Dannebaum R.O."/>
            <person name="Kuo R.C."/>
            <person name="Louie K.B."/>
            <person name="Bewick A.J."/>
            <person name="Labutti K."/>
            <person name="Haridas S."/>
            <person name="Kuo A."/>
            <person name="Salamov A."/>
            <person name="Ahrendt S.R."/>
            <person name="Lau R."/>
            <person name="Bowen B.P."/>
            <person name="Lipzen A."/>
            <person name="Sullivan W."/>
            <person name="Andreopoulos W.B."/>
            <person name="Clum A."/>
            <person name="Lindquist E."/>
            <person name="Daum C."/>
            <person name="Northen T.R."/>
            <person name="Ramamoorthy G."/>
            <person name="Schmitz R.J."/>
            <person name="Gryganskyi A."/>
            <person name="Culley D."/>
            <person name="Magnuson J."/>
            <person name="James T.Y."/>
            <person name="O'Malley M.A."/>
            <person name="Stajich J.E."/>
            <person name="Spatafora J.W."/>
            <person name="Visel A."/>
            <person name="Grigoriev I.V."/>
        </authorList>
    </citation>
    <scope>NUCLEOTIDE SEQUENCE [LARGE SCALE GENOMIC DNA]</scope>
    <source>
        <strain evidence="2 3">NRRL Y-17943</strain>
    </source>
</reference>
<feature type="region of interest" description="Disordered" evidence="1">
    <location>
        <begin position="209"/>
        <end position="246"/>
    </location>
</feature>
<dbReference type="Proteomes" id="UP000193218">
    <property type="component" value="Unassembled WGS sequence"/>
</dbReference>
<feature type="compositionally biased region" description="Basic and acidic residues" evidence="1">
    <location>
        <begin position="216"/>
        <end position="229"/>
    </location>
</feature>
<dbReference type="RefSeq" id="XP_021869263.1">
    <property type="nucleotide sequence ID" value="XM_022018549.1"/>
</dbReference>
<dbReference type="EMBL" id="NBSH01000012">
    <property type="protein sequence ID" value="ORX35047.1"/>
    <property type="molecule type" value="Genomic_DNA"/>
</dbReference>
<feature type="compositionally biased region" description="Basic and acidic residues" evidence="1">
    <location>
        <begin position="237"/>
        <end position="246"/>
    </location>
</feature>
<sequence>MPTEVYPARMAHHDPYHDTSAAGFAPLPAMMGGWSSMPATGPARSIDCLPRQYPYHNGGRILPGGLRNPWAPYSGETYAPASDGAENIRLGAASAYGSLANVTGRTIGGGGSVIHPVQIGGGGSVVTGISGLTGRSVPSIGLGGLRNDDGWDGSVGRVHAGFSPDLTSTAGAIPRIAQSSHWLQSPSSPISPMNHARLTPILAPPPVYPVFAPGSLDRERARHPIDATRPKRIPSRQGREAREKQK</sequence>
<evidence type="ECO:0000313" key="2">
    <source>
        <dbReference type="EMBL" id="ORX35047.1"/>
    </source>
</evidence>